<keyword evidence="2" id="KW-1185">Reference proteome</keyword>
<protein>
    <submittedName>
        <fullName evidence="1">Uncharacterized protein</fullName>
    </submittedName>
</protein>
<dbReference type="AlphaFoldDB" id="A0AAE0NG95"/>
<evidence type="ECO:0000313" key="2">
    <source>
        <dbReference type="Proteomes" id="UP001285441"/>
    </source>
</evidence>
<sequence>MPLHHPQIHSVQIYHKPGKLIIADATVDPPHRIDLLADMDWNLGATPTSASQAQPIRNVPTAGNKFLAPPPHWFQRSKPLETRQPAFLLRTGPLGGKRIQHSGKARITNRRAEAGLVHIHSIPSTPPSLLRRQVQVGERHISPKLPIRPTRRSCLSERHIRHLPLHHRLAKSPLIFGEAVIDTWSCPASEVAVLSCPFGLTMHVLCPFVSLGLIAVCDVFGGAGLLCCGQRSSAYHCPSWLSCSGNEKASTETWTS</sequence>
<name>A0AAE0NG95_9PEZI</name>
<reference evidence="1" key="1">
    <citation type="journal article" date="2023" name="Mol. Phylogenet. Evol.">
        <title>Genome-scale phylogeny and comparative genomics of the fungal order Sordariales.</title>
        <authorList>
            <person name="Hensen N."/>
            <person name="Bonometti L."/>
            <person name="Westerberg I."/>
            <person name="Brannstrom I.O."/>
            <person name="Guillou S."/>
            <person name="Cros-Aarteil S."/>
            <person name="Calhoun S."/>
            <person name="Haridas S."/>
            <person name="Kuo A."/>
            <person name="Mondo S."/>
            <person name="Pangilinan J."/>
            <person name="Riley R."/>
            <person name="LaButti K."/>
            <person name="Andreopoulos B."/>
            <person name="Lipzen A."/>
            <person name="Chen C."/>
            <person name="Yan M."/>
            <person name="Daum C."/>
            <person name="Ng V."/>
            <person name="Clum A."/>
            <person name="Steindorff A."/>
            <person name="Ohm R.A."/>
            <person name="Martin F."/>
            <person name="Silar P."/>
            <person name="Natvig D.O."/>
            <person name="Lalanne C."/>
            <person name="Gautier V."/>
            <person name="Ament-Velasquez S.L."/>
            <person name="Kruys A."/>
            <person name="Hutchinson M.I."/>
            <person name="Powell A.J."/>
            <person name="Barry K."/>
            <person name="Miller A.N."/>
            <person name="Grigoriev I.V."/>
            <person name="Debuchy R."/>
            <person name="Gladieux P."/>
            <person name="Hiltunen Thoren M."/>
            <person name="Johannesson H."/>
        </authorList>
    </citation>
    <scope>NUCLEOTIDE SEQUENCE</scope>
    <source>
        <strain evidence="1">CBS 232.78</strain>
    </source>
</reference>
<reference evidence="1" key="2">
    <citation type="submission" date="2023-06" db="EMBL/GenBank/DDBJ databases">
        <authorList>
            <consortium name="Lawrence Berkeley National Laboratory"/>
            <person name="Haridas S."/>
            <person name="Hensen N."/>
            <person name="Bonometti L."/>
            <person name="Westerberg I."/>
            <person name="Brannstrom I.O."/>
            <person name="Guillou S."/>
            <person name="Cros-Aarteil S."/>
            <person name="Calhoun S."/>
            <person name="Kuo A."/>
            <person name="Mondo S."/>
            <person name="Pangilinan J."/>
            <person name="Riley R."/>
            <person name="LaButti K."/>
            <person name="Andreopoulos B."/>
            <person name="Lipzen A."/>
            <person name="Chen C."/>
            <person name="Yanf M."/>
            <person name="Daum C."/>
            <person name="Ng V."/>
            <person name="Clum A."/>
            <person name="Steindorff A."/>
            <person name="Ohm R."/>
            <person name="Martin F."/>
            <person name="Silar P."/>
            <person name="Natvig D."/>
            <person name="Lalanne C."/>
            <person name="Gautier V."/>
            <person name="Ament-velasquez S.L."/>
            <person name="Kruys A."/>
            <person name="Hutchinson M.I."/>
            <person name="Powell A.J."/>
            <person name="Barry K."/>
            <person name="Miller A.N."/>
            <person name="Grigoriev I.V."/>
            <person name="Debuchy R."/>
            <person name="Gladieux P."/>
            <person name="Thoren M.H."/>
            <person name="Johannesson H."/>
        </authorList>
    </citation>
    <scope>NUCLEOTIDE SEQUENCE</scope>
    <source>
        <strain evidence="1">CBS 232.78</strain>
    </source>
</reference>
<dbReference type="Proteomes" id="UP001285441">
    <property type="component" value="Unassembled WGS sequence"/>
</dbReference>
<organism evidence="1 2">
    <name type="scientific">Podospora didyma</name>
    <dbReference type="NCBI Taxonomy" id="330526"/>
    <lineage>
        <taxon>Eukaryota</taxon>
        <taxon>Fungi</taxon>
        <taxon>Dikarya</taxon>
        <taxon>Ascomycota</taxon>
        <taxon>Pezizomycotina</taxon>
        <taxon>Sordariomycetes</taxon>
        <taxon>Sordariomycetidae</taxon>
        <taxon>Sordariales</taxon>
        <taxon>Podosporaceae</taxon>
        <taxon>Podospora</taxon>
    </lineage>
</organism>
<gene>
    <name evidence="1" type="ORF">B0H63DRAFT_193852</name>
</gene>
<evidence type="ECO:0000313" key="1">
    <source>
        <dbReference type="EMBL" id="KAK3380876.1"/>
    </source>
</evidence>
<dbReference type="EMBL" id="JAULSW010000005">
    <property type="protein sequence ID" value="KAK3380876.1"/>
    <property type="molecule type" value="Genomic_DNA"/>
</dbReference>
<accession>A0AAE0NG95</accession>
<proteinExistence type="predicted"/>
<comment type="caution">
    <text evidence="1">The sequence shown here is derived from an EMBL/GenBank/DDBJ whole genome shotgun (WGS) entry which is preliminary data.</text>
</comment>